<accession>A0A8T2KGU6</accession>
<organism evidence="1 2">
    <name type="scientific">Hymenochirus boettgeri</name>
    <name type="common">Congo dwarf clawed frog</name>
    <dbReference type="NCBI Taxonomy" id="247094"/>
    <lineage>
        <taxon>Eukaryota</taxon>
        <taxon>Metazoa</taxon>
        <taxon>Chordata</taxon>
        <taxon>Craniata</taxon>
        <taxon>Vertebrata</taxon>
        <taxon>Euteleostomi</taxon>
        <taxon>Amphibia</taxon>
        <taxon>Batrachia</taxon>
        <taxon>Anura</taxon>
        <taxon>Pipoidea</taxon>
        <taxon>Pipidae</taxon>
        <taxon>Pipinae</taxon>
        <taxon>Hymenochirus</taxon>
    </lineage>
</organism>
<evidence type="ECO:0000313" key="1">
    <source>
        <dbReference type="EMBL" id="KAG8456289.1"/>
    </source>
</evidence>
<name>A0A8T2KGU6_9PIPI</name>
<sequence>MSALVISKTLTVCVSRYFYLNGPSLNCKSFINMLRFASTISALSPLCTGLDMTVVCLHTSMQHFCQLKNSLHGLVLLGLNKQHGI</sequence>
<gene>
    <name evidence="1" type="ORF">GDO86_002179</name>
</gene>
<proteinExistence type="predicted"/>
<dbReference type="AlphaFoldDB" id="A0A8T2KGU6"/>
<comment type="caution">
    <text evidence="1">The sequence shown here is derived from an EMBL/GenBank/DDBJ whole genome shotgun (WGS) entry which is preliminary data.</text>
</comment>
<protein>
    <submittedName>
        <fullName evidence="1">Uncharacterized protein</fullName>
    </submittedName>
</protein>
<dbReference type="EMBL" id="JAACNH010000001">
    <property type="protein sequence ID" value="KAG8456289.1"/>
    <property type="molecule type" value="Genomic_DNA"/>
</dbReference>
<reference evidence="1" key="1">
    <citation type="thesis" date="2020" institute="ProQuest LLC" country="789 East Eisenhower Parkway, Ann Arbor, MI, USA">
        <title>Comparative Genomics and Chromosome Evolution.</title>
        <authorList>
            <person name="Mudd A.B."/>
        </authorList>
    </citation>
    <scope>NUCLEOTIDE SEQUENCE</scope>
    <source>
        <strain evidence="1">Female2</strain>
        <tissue evidence="1">Blood</tissue>
    </source>
</reference>
<dbReference type="Proteomes" id="UP000812440">
    <property type="component" value="Chromosome 1"/>
</dbReference>
<keyword evidence="2" id="KW-1185">Reference proteome</keyword>
<evidence type="ECO:0000313" key="2">
    <source>
        <dbReference type="Proteomes" id="UP000812440"/>
    </source>
</evidence>